<feature type="region of interest" description="Disordered" evidence="1">
    <location>
        <begin position="138"/>
        <end position="398"/>
    </location>
</feature>
<evidence type="ECO:0000313" key="3">
    <source>
        <dbReference type="EMBL" id="KAF6224457.1"/>
    </source>
</evidence>
<feature type="region of interest" description="Disordered" evidence="1">
    <location>
        <begin position="42"/>
        <end position="70"/>
    </location>
</feature>
<feature type="domain" description="Transcription elongation factor Eaf N-terminal" evidence="2">
    <location>
        <begin position="18"/>
        <end position="121"/>
    </location>
</feature>
<dbReference type="Pfam" id="PF09816">
    <property type="entry name" value="EAF"/>
    <property type="match status" value="1"/>
</dbReference>
<dbReference type="Proteomes" id="UP000593566">
    <property type="component" value="Unassembled WGS sequence"/>
</dbReference>
<evidence type="ECO:0000259" key="2">
    <source>
        <dbReference type="Pfam" id="PF09816"/>
    </source>
</evidence>
<reference evidence="3 4" key="1">
    <citation type="journal article" date="2020" name="Genomics">
        <title>Complete, high-quality genomes from long-read metagenomic sequencing of two wolf lichen thalli reveals enigmatic genome architecture.</title>
        <authorList>
            <person name="McKenzie S.K."/>
            <person name="Walston R.F."/>
            <person name="Allen J.L."/>
        </authorList>
    </citation>
    <scope>NUCLEOTIDE SEQUENCE [LARGE SCALE GENOMIC DNA]</scope>
    <source>
        <strain evidence="3">WasteWater1</strain>
    </source>
</reference>
<comment type="caution">
    <text evidence="3">The sequence shown here is derived from an EMBL/GenBank/DDBJ whole genome shotgun (WGS) entry which is preliminary data.</text>
</comment>
<name>A0A8H6CJ81_9LECA</name>
<evidence type="ECO:0000313" key="4">
    <source>
        <dbReference type="Proteomes" id="UP000593566"/>
    </source>
</evidence>
<feature type="compositionally biased region" description="Basic and acidic residues" evidence="1">
    <location>
        <begin position="356"/>
        <end position="367"/>
    </location>
</feature>
<feature type="compositionally biased region" description="Acidic residues" evidence="1">
    <location>
        <begin position="340"/>
        <end position="355"/>
    </location>
</feature>
<dbReference type="GeneID" id="59339424"/>
<feature type="compositionally biased region" description="Low complexity" evidence="1">
    <location>
        <begin position="368"/>
        <end position="386"/>
    </location>
</feature>
<feature type="compositionally biased region" description="Low complexity" evidence="1">
    <location>
        <begin position="48"/>
        <end position="61"/>
    </location>
</feature>
<feature type="compositionally biased region" description="Basic residues" evidence="1">
    <location>
        <begin position="211"/>
        <end position="226"/>
    </location>
</feature>
<dbReference type="EMBL" id="JACCJB010000009">
    <property type="protein sequence ID" value="KAF6224457.1"/>
    <property type="molecule type" value="Genomic_DNA"/>
</dbReference>
<dbReference type="InterPro" id="IPR019194">
    <property type="entry name" value="Tscrpt_elong_fac_Eaf_N"/>
</dbReference>
<feature type="compositionally biased region" description="Basic and acidic residues" evidence="1">
    <location>
        <begin position="156"/>
        <end position="176"/>
    </location>
</feature>
<feature type="compositionally biased region" description="Acidic residues" evidence="1">
    <location>
        <begin position="235"/>
        <end position="251"/>
    </location>
</feature>
<sequence length="398" mass="44183">MAAMANSSQIDPSKPAKYPITISEQLLREDGPRKRRKVNIQLNHRPKLSTSSTKSIITPSSQGRDNGYNLSLTDERNGNIYLYNGAQQPSEAVALIYDPNTQTFTLDKIDTSFRFNLRSTPSNKDVASLASQYPQLETGLPAPENVEDDLFDEGSANDHEDLTREADPHNPYDYRHFLKPAQQRLSPTPEPSPMPNHNSNSSPILTGHSPRPSKPKHRSKPPRSRHLSPNPREEADADNEDSENDDPLEIIDDSKPKNERPSRRFLAGLNEGFRGGSEPRSLRSVASSMSPSIQGDTSDEENGDRKSNADVEEIDLGEGTLEFESHGAAEQEVETPGNGWDDEDEVDLLEQELEQELERQADQDAGNRRVNGANGVNGVNGTYTNRVVEESSEESEEE</sequence>
<protein>
    <recommendedName>
        <fullName evidence="2">Transcription elongation factor Eaf N-terminal domain-containing protein</fullName>
    </recommendedName>
</protein>
<gene>
    <name evidence="3" type="ORF">HO133_011034</name>
</gene>
<dbReference type="AlphaFoldDB" id="A0A8H6CJ81"/>
<dbReference type="RefSeq" id="XP_037153517.1">
    <property type="nucleotide sequence ID" value="XM_037301883.1"/>
</dbReference>
<keyword evidence="4" id="KW-1185">Reference proteome</keyword>
<feature type="compositionally biased region" description="Basic and acidic residues" evidence="1">
    <location>
        <begin position="252"/>
        <end position="262"/>
    </location>
</feature>
<organism evidence="3 4">
    <name type="scientific">Letharia lupina</name>
    <dbReference type="NCBI Taxonomy" id="560253"/>
    <lineage>
        <taxon>Eukaryota</taxon>
        <taxon>Fungi</taxon>
        <taxon>Dikarya</taxon>
        <taxon>Ascomycota</taxon>
        <taxon>Pezizomycotina</taxon>
        <taxon>Lecanoromycetes</taxon>
        <taxon>OSLEUM clade</taxon>
        <taxon>Lecanoromycetidae</taxon>
        <taxon>Lecanorales</taxon>
        <taxon>Lecanorineae</taxon>
        <taxon>Parmeliaceae</taxon>
        <taxon>Letharia</taxon>
    </lineage>
</organism>
<accession>A0A8H6CJ81</accession>
<feature type="compositionally biased region" description="Polar residues" evidence="1">
    <location>
        <begin position="284"/>
        <end position="296"/>
    </location>
</feature>
<evidence type="ECO:0000256" key="1">
    <source>
        <dbReference type="SAM" id="MobiDB-lite"/>
    </source>
</evidence>
<proteinExistence type="predicted"/>